<reference evidence="1" key="1">
    <citation type="submission" date="2020-11" db="EMBL/GenBank/DDBJ databases">
        <authorList>
            <person name="Whiteford S."/>
        </authorList>
    </citation>
    <scope>NUCLEOTIDE SEQUENCE</scope>
</reference>
<dbReference type="EMBL" id="CAJHNJ030000001">
    <property type="protein sequence ID" value="CAG9088995.1"/>
    <property type="molecule type" value="Genomic_DNA"/>
</dbReference>
<organism evidence="1 2">
    <name type="scientific">Plutella xylostella</name>
    <name type="common">Diamondback moth</name>
    <name type="synonym">Plutella maculipennis</name>
    <dbReference type="NCBI Taxonomy" id="51655"/>
    <lineage>
        <taxon>Eukaryota</taxon>
        <taxon>Metazoa</taxon>
        <taxon>Ecdysozoa</taxon>
        <taxon>Arthropoda</taxon>
        <taxon>Hexapoda</taxon>
        <taxon>Insecta</taxon>
        <taxon>Pterygota</taxon>
        <taxon>Neoptera</taxon>
        <taxon>Endopterygota</taxon>
        <taxon>Lepidoptera</taxon>
        <taxon>Glossata</taxon>
        <taxon>Ditrysia</taxon>
        <taxon>Yponomeutoidea</taxon>
        <taxon>Plutellidae</taxon>
        <taxon>Plutella</taxon>
    </lineage>
</organism>
<name>A0A8S4D2H5_PLUXY</name>
<sequence>MIANTRDRGLPSWGDARLMVDYVRVYAFHLTLGIRAGGAGDFPDSGPKPYRDGDSKAALQYWAARDRGLPSWGDARLMVDYVRVYAFHLTLGIRAGGAGDFPDSGPKPYRDGDSKAALKYWAARDRGLPSWGDARLMSHLTLGIRAGGAGDFPDSGPKPYRDGDSKAALKYWAARDRGLPSWGDARLVVDYVRVYAFHLTLGIRAGGAGDFPDSGPKPYRDGDSKAALKYWAARDRGLPSWGDARLMVDYVRVYAFHLTLGIRAGGAGDFPDSGPKPYRDGDSKAALQYWAARDRGLPSWGDARLMVDYVRVYAFHLTLGIRAGGAGDFPDSGPKPYRDGDSKAALQYWAARDRGLPSWGDARLMSHLTLGIRAGGAGDFPDSGPKPYRDGDSKAALQYWAARDRGLPSWGDARLMVDYVRVYAV</sequence>
<accession>A0A8S4D2H5</accession>
<evidence type="ECO:0000313" key="2">
    <source>
        <dbReference type="Proteomes" id="UP000653454"/>
    </source>
</evidence>
<protein>
    <submittedName>
        <fullName evidence="1">(diamondback moth) hypothetical protein</fullName>
    </submittedName>
</protein>
<comment type="caution">
    <text evidence="1">The sequence shown here is derived from an EMBL/GenBank/DDBJ whole genome shotgun (WGS) entry which is preliminary data.</text>
</comment>
<proteinExistence type="predicted"/>
<dbReference type="Proteomes" id="UP000653454">
    <property type="component" value="Unassembled WGS sequence"/>
</dbReference>
<evidence type="ECO:0000313" key="1">
    <source>
        <dbReference type="EMBL" id="CAG9088995.1"/>
    </source>
</evidence>
<dbReference type="AlphaFoldDB" id="A0A8S4D2H5"/>
<gene>
    <name evidence="1" type="ORF">PLXY2_LOCUS148</name>
</gene>
<keyword evidence="2" id="KW-1185">Reference proteome</keyword>